<reference evidence="1" key="2">
    <citation type="journal article" date="2015" name="Fish Shellfish Immunol.">
        <title>Early steps in the European eel (Anguilla anguilla)-Vibrio vulnificus interaction in the gills: Role of the RtxA13 toxin.</title>
        <authorList>
            <person name="Callol A."/>
            <person name="Pajuelo D."/>
            <person name="Ebbesson L."/>
            <person name="Teles M."/>
            <person name="MacKenzie S."/>
            <person name="Amaro C."/>
        </authorList>
    </citation>
    <scope>NUCLEOTIDE SEQUENCE</scope>
</reference>
<reference evidence="1" key="1">
    <citation type="submission" date="2014-11" db="EMBL/GenBank/DDBJ databases">
        <authorList>
            <person name="Amaro Gonzalez C."/>
        </authorList>
    </citation>
    <scope>NUCLEOTIDE SEQUENCE</scope>
</reference>
<protein>
    <submittedName>
        <fullName evidence="1">Uncharacterized protein</fullName>
    </submittedName>
</protein>
<organism evidence="1">
    <name type="scientific">Anguilla anguilla</name>
    <name type="common">European freshwater eel</name>
    <name type="synonym">Muraena anguilla</name>
    <dbReference type="NCBI Taxonomy" id="7936"/>
    <lineage>
        <taxon>Eukaryota</taxon>
        <taxon>Metazoa</taxon>
        <taxon>Chordata</taxon>
        <taxon>Craniata</taxon>
        <taxon>Vertebrata</taxon>
        <taxon>Euteleostomi</taxon>
        <taxon>Actinopterygii</taxon>
        <taxon>Neopterygii</taxon>
        <taxon>Teleostei</taxon>
        <taxon>Anguilliformes</taxon>
        <taxon>Anguillidae</taxon>
        <taxon>Anguilla</taxon>
    </lineage>
</organism>
<dbReference type="EMBL" id="GBXM01084092">
    <property type="protein sequence ID" value="JAH24485.1"/>
    <property type="molecule type" value="Transcribed_RNA"/>
</dbReference>
<proteinExistence type="predicted"/>
<accession>A0A0E9R7N2</accession>
<name>A0A0E9R7N2_ANGAN</name>
<evidence type="ECO:0000313" key="1">
    <source>
        <dbReference type="EMBL" id="JAH24485.1"/>
    </source>
</evidence>
<sequence>MYRTLLKFRAFYGMMEQHNMPPSSFFNCSTECVSTEDSSWRVLYLSHCAHFPLQSRRNMNSVRLKELAAGAGCAPFLYIAYGPYANT</sequence>
<dbReference type="AlphaFoldDB" id="A0A0E9R7N2"/>